<dbReference type="OrthoDB" id="194358at2759"/>
<dbReference type="InterPro" id="IPR036770">
    <property type="entry name" value="Ankyrin_rpt-contain_sf"/>
</dbReference>
<evidence type="ECO:0000256" key="1">
    <source>
        <dbReference type="PROSITE-ProRule" id="PRU00023"/>
    </source>
</evidence>
<dbReference type="SUPFAM" id="SSF48403">
    <property type="entry name" value="Ankyrin repeat"/>
    <property type="match status" value="1"/>
</dbReference>
<dbReference type="HOGENOM" id="CLU_1069465_0_0_1"/>
<keyword evidence="1" id="KW-0040">ANK repeat</keyword>
<dbReference type="Gene3D" id="1.25.40.20">
    <property type="entry name" value="Ankyrin repeat-containing domain"/>
    <property type="match status" value="1"/>
</dbReference>
<proteinExistence type="predicted"/>
<organism evidence="2 3">
    <name type="scientific">Galerina marginata (strain CBS 339.88)</name>
    <dbReference type="NCBI Taxonomy" id="685588"/>
    <lineage>
        <taxon>Eukaryota</taxon>
        <taxon>Fungi</taxon>
        <taxon>Dikarya</taxon>
        <taxon>Basidiomycota</taxon>
        <taxon>Agaricomycotina</taxon>
        <taxon>Agaricomycetes</taxon>
        <taxon>Agaricomycetidae</taxon>
        <taxon>Agaricales</taxon>
        <taxon>Agaricineae</taxon>
        <taxon>Strophariaceae</taxon>
        <taxon>Galerina</taxon>
    </lineage>
</organism>
<dbReference type="Pfam" id="PF12796">
    <property type="entry name" value="Ank_2"/>
    <property type="match status" value="1"/>
</dbReference>
<dbReference type="STRING" id="685588.A0A067SH34"/>
<keyword evidence="3" id="KW-1185">Reference proteome</keyword>
<protein>
    <submittedName>
        <fullName evidence="2">Uncharacterized protein</fullName>
    </submittedName>
</protein>
<dbReference type="PROSITE" id="PS50297">
    <property type="entry name" value="ANK_REP_REGION"/>
    <property type="match status" value="1"/>
</dbReference>
<dbReference type="Proteomes" id="UP000027222">
    <property type="component" value="Unassembled WGS sequence"/>
</dbReference>
<feature type="repeat" description="ANK" evidence="1">
    <location>
        <begin position="130"/>
        <end position="163"/>
    </location>
</feature>
<dbReference type="InterPro" id="IPR002110">
    <property type="entry name" value="Ankyrin_rpt"/>
</dbReference>
<evidence type="ECO:0000313" key="2">
    <source>
        <dbReference type="EMBL" id="KDR66058.1"/>
    </source>
</evidence>
<dbReference type="PANTHER" id="PTHR46224:SF6">
    <property type="entry name" value="ANKYRIN REPEAT FAMILY PROTEIN"/>
    <property type="match status" value="1"/>
</dbReference>
<dbReference type="SMART" id="SM00248">
    <property type="entry name" value="ANK"/>
    <property type="match status" value="3"/>
</dbReference>
<feature type="repeat" description="ANK" evidence="1">
    <location>
        <begin position="159"/>
        <end position="191"/>
    </location>
</feature>
<gene>
    <name evidence="2" type="ORF">GALMADRAFT_1211428</name>
</gene>
<sequence length="244" mass="26321">MSTTNALKACTDGDLGSLTALLSDPSISKTDEFLSDMLRNAAINGRSTIVEYLLNSYNPSHIDDKVFRAAAASNSTETFRLIYARNPSCITELYERRGTLLSIALGAASSEEFIEYLLSMGANPNLISDDTVSPLAFAAFQYDSPRMVELLVQHGAQVNGTSALAAAAQKGHLGTAIYLLAHGALVNDPGNWIQPAFPLHIAVKHGKAEMVRLLLGRKADLALRHGSGGRLLKSHARQAMRKWL</sequence>
<dbReference type="Pfam" id="PF00023">
    <property type="entry name" value="Ank"/>
    <property type="match status" value="1"/>
</dbReference>
<accession>A0A067SH34</accession>
<evidence type="ECO:0000313" key="3">
    <source>
        <dbReference type="Proteomes" id="UP000027222"/>
    </source>
</evidence>
<dbReference type="EMBL" id="KL142428">
    <property type="protein sequence ID" value="KDR66058.1"/>
    <property type="molecule type" value="Genomic_DNA"/>
</dbReference>
<name>A0A067SH34_GALM3</name>
<reference evidence="3" key="1">
    <citation type="journal article" date="2014" name="Proc. Natl. Acad. Sci. U.S.A.">
        <title>Extensive sampling of basidiomycete genomes demonstrates inadequacy of the white-rot/brown-rot paradigm for wood decay fungi.</title>
        <authorList>
            <person name="Riley R."/>
            <person name="Salamov A.A."/>
            <person name="Brown D.W."/>
            <person name="Nagy L.G."/>
            <person name="Floudas D."/>
            <person name="Held B.W."/>
            <person name="Levasseur A."/>
            <person name="Lombard V."/>
            <person name="Morin E."/>
            <person name="Otillar R."/>
            <person name="Lindquist E.A."/>
            <person name="Sun H."/>
            <person name="LaButti K.M."/>
            <person name="Schmutz J."/>
            <person name="Jabbour D."/>
            <person name="Luo H."/>
            <person name="Baker S.E."/>
            <person name="Pisabarro A.G."/>
            <person name="Walton J.D."/>
            <person name="Blanchette R.A."/>
            <person name="Henrissat B."/>
            <person name="Martin F."/>
            <person name="Cullen D."/>
            <person name="Hibbett D.S."/>
            <person name="Grigoriev I.V."/>
        </authorList>
    </citation>
    <scope>NUCLEOTIDE SEQUENCE [LARGE SCALE GENOMIC DNA]</scope>
    <source>
        <strain evidence="3">CBS 339.88</strain>
    </source>
</reference>
<dbReference type="PROSITE" id="PS50088">
    <property type="entry name" value="ANK_REPEAT"/>
    <property type="match status" value="3"/>
</dbReference>
<dbReference type="InterPro" id="IPR051616">
    <property type="entry name" value="Cul2-RING_E3_ligase_SR"/>
</dbReference>
<dbReference type="PANTHER" id="PTHR46224">
    <property type="entry name" value="ANKYRIN REPEAT FAMILY PROTEIN"/>
    <property type="match status" value="1"/>
</dbReference>
<feature type="repeat" description="ANK" evidence="1">
    <location>
        <begin position="194"/>
        <end position="226"/>
    </location>
</feature>
<dbReference type="AlphaFoldDB" id="A0A067SH34"/>